<sequence length="166" mass="19294">MISRDWCRRMAQYNRWMNRKLYACAAQLSDEQRLEDRGAFFKSLQGTLDHLVYADTAWLRRFGGRDLSGLDPRQPQRPDFASLRAERERLDEEILAWAETLDQTWLATTFSFTSQMSGKTFSSPSWQFVTHFFNHQTHHRGQATTLLMQFGIDPGVTDLPAMPDDA</sequence>
<dbReference type="PANTHER" id="PTHR37302:SF1">
    <property type="entry name" value="PROTEIN DINB"/>
    <property type="match status" value="1"/>
</dbReference>
<evidence type="ECO:0000256" key="1">
    <source>
        <dbReference type="ARBA" id="ARBA00008635"/>
    </source>
</evidence>
<feature type="binding site" evidence="3">
    <location>
        <position position="135"/>
    </location>
    <ligand>
        <name>a divalent metal cation</name>
        <dbReference type="ChEBI" id="CHEBI:60240"/>
    </ligand>
</feature>
<dbReference type="RefSeq" id="WP_104230955.1">
    <property type="nucleotide sequence ID" value="NZ_PSNW01000007.1"/>
</dbReference>
<dbReference type="Gene3D" id="1.20.120.450">
    <property type="entry name" value="dinb family like domain"/>
    <property type="match status" value="1"/>
</dbReference>
<feature type="binding site" evidence="3">
    <location>
        <position position="50"/>
    </location>
    <ligand>
        <name>a divalent metal cation</name>
        <dbReference type="ChEBI" id="CHEBI:60240"/>
    </ligand>
</feature>
<dbReference type="SUPFAM" id="SSF109854">
    <property type="entry name" value="DinB/YfiT-like putative metalloenzymes"/>
    <property type="match status" value="1"/>
</dbReference>
<comment type="similarity">
    <text evidence="1">Belongs to the DinB family.</text>
</comment>
<feature type="binding site" evidence="3">
    <location>
        <position position="139"/>
    </location>
    <ligand>
        <name>a divalent metal cation</name>
        <dbReference type="ChEBI" id="CHEBI:60240"/>
    </ligand>
</feature>
<dbReference type="GO" id="GO:0046872">
    <property type="term" value="F:metal ion binding"/>
    <property type="evidence" value="ECO:0007669"/>
    <property type="project" value="UniProtKB-KW"/>
</dbReference>
<keyword evidence="5" id="KW-1185">Reference proteome</keyword>
<evidence type="ECO:0000313" key="4">
    <source>
        <dbReference type="EMBL" id="PPE73359.1"/>
    </source>
</evidence>
<evidence type="ECO:0000256" key="2">
    <source>
        <dbReference type="ARBA" id="ARBA00022723"/>
    </source>
</evidence>
<accession>A0A2S5TEF0</accession>
<dbReference type="OrthoDB" id="9807509at2"/>
<proteinExistence type="inferred from homology"/>
<dbReference type="InterPro" id="IPR007837">
    <property type="entry name" value="DinB"/>
</dbReference>
<gene>
    <name evidence="4" type="ORF">C3942_13900</name>
</gene>
<dbReference type="EMBL" id="PSNW01000007">
    <property type="protein sequence ID" value="PPE73359.1"/>
    <property type="molecule type" value="Genomic_DNA"/>
</dbReference>
<reference evidence="4 5" key="1">
    <citation type="submission" date="2018-02" db="EMBL/GenBank/DDBJ databases">
        <title>Genome sequencing of Solimonas sp. HR-BB.</title>
        <authorList>
            <person name="Lee Y."/>
            <person name="Jeon C.O."/>
        </authorList>
    </citation>
    <scope>NUCLEOTIDE SEQUENCE [LARGE SCALE GENOMIC DNA]</scope>
    <source>
        <strain evidence="4 5">HR-BB</strain>
    </source>
</reference>
<dbReference type="InterPro" id="IPR034660">
    <property type="entry name" value="DinB/YfiT-like"/>
</dbReference>
<dbReference type="PANTHER" id="PTHR37302">
    <property type="entry name" value="SLR1116 PROTEIN"/>
    <property type="match status" value="1"/>
</dbReference>
<name>A0A2S5TEF0_9GAMM</name>
<dbReference type="AlphaFoldDB" id="A0A2S5TEF0"/>
<comment type="caution">
    <text evidence="4">The sequence shown here is derived from an EMBL/GenBank/DDBJ whole genome shotgun (WGS) entry which is preliminary data.</text>
</comment>
<organism evidence="4 5">
    <name type="scientific">Solimonas fluminis</name>
    <dbReference type="NCBI Taxonomy" id="2086571"/>
    <lineage>
        <taxon>Bacteria</taxon>
        <taxon>Pseudomonadati</taxon>
        <taxon>Pseudomonadota</taxon>
        <taxon>Gammaproteobacteria</taxon>
        <taxon>Nevskiales</taxon>
        <taxon>Nevskiaceae</taxon>
        <taxon>Solimonas</taxon>
    </lineage>
</organism>
<dbReference type="Proteomes" id="UP000238220">
    <property type="component" value="Unassembled WGS sequence"/>
</dbReference>
<keyword evidence="2 3" id="KW-0479">Metal-binding</keyword>
<protein>
    <submittedName>
        <fullName evidence="4">Damage-inducible protein DinB</fullName>
    </submittedName>
</protein>
<evidence type="ECO:0000256" key="3">
    <source>
        <dbReference type="PIRSR" id="PIRSR607837-1"/>
    </source>
</evidence>
<evidence type="ECO:0000313" key="5">
    <source>
        <dbReference type="Proteomes" id="UP000238220"/>
    </source>
</evidence>
<dbReference type="Pfam" id="PF05163">
    <property type="entry name" value="DinB"/>
    <property type="match status" value="1"/>
</dbReference>